<dbReference type="GO" id="GO:0045944">
    <property type="term" value="P:positive regulation of transcription by RNA polymerase II"/>
    <property type="evidence" value="ECO:0007669"/>
    <property type="project" value="TreeGrafter"/>
</dbReference>
<dbReference type="GO" id="GO:0005634">
    <property type="term" value="C:nucleus"/>
    <property type="evidence" value="ECO:0007669"/>
    <property type="project" value="TreeGrafter"/>
</dbReference>
<evidence type="ECO:0000313" key="4">
    <source>
        <dbReference type="Proteomes" id="UP000288716"/>
    </source>
</evidence>
<feature type="non-terminal residue" evidence="3">
    <location>
        <position position="1"/>
    </location>
</feature>
<dbReference type="VEuPathDB" id="VectorBase:LDEU005072"/>
<feature type="region of interest" description="Disordered" evidence="1">
    <location>
        <begin position="1"/>
        <end position="66"/>
    </location>
</feature>
<dbReference type="InterPro" id="IPR036638">
    <property type="entry name" value="HLH_DNA-bd_sf"/>
</dbReference>
<gene>
    <name evidence="3" type="ORF">B4U80_07558</name>
</gene>
<feature type="compositionally biased region" description="Basic residues" evidence="1">
    <location>
        <begin position="40"/>
        <end position="61"/>
    </location>
</feature>
<feature type="compositionally biased region" description="Polar residues" evidence="1">
    <location>
        <begin position="1"/>
        <end position="30"/>
    </location>
</feature>
<dbReference type="PANTHER" id="PTHR19290:SF167">
    <property type="entry name" value="PROTEIN DIMMED"/>
    <property type="match status" value="1"/>
</dbReference>
<accession>A0A443SHG6</accession>
<dbReference type="InterPro" id="IPR011598">
    <property type="entry name" value="bHLH_dom"/>
</dbReference>
<dbReference type="EMBL" id="NCKV01002346">
    <property type="protein sequence ID" value="RWS26968.1"/>
    <property type="molecule type" value="Genomic_DNA"/>
</dbReference>
<dbReference type="PROSITE" id="PS50888">
    <property type="entry name" value="BHLH"/>
    <property type="match status" value="1"/>
</dbReference>
<dbReference type="AlphaFoldDB" id="A0A443SHG6"/>
<evidence type="ECO:0000259" key="2">
    <source>
        <dbReference type="PROSITE" id="PS50888"/>
    </source>
</evidence>
<dbReference type="GO" id="GO:0007423">
    <property type="term" value="P:sensory organ development"/>
    <property type="evidence" value="ECO:0007669"/>
    <property type="project" value="TreeGrafter"/>
</dbReference>
<dbReference type="InterPro" id="IPR050359">
    <property type="entry name" value="bHLH_transcription_factors"/>
</dbReference>
<dbReference type="GO" id="GO:0070888">
    <property type="term" value="F:E-box binding"/>
    <property type="evidence" value="ECO:0007669"/>
    <property type="project" value="TreeGrafter"/>
</dbReference>
<evidence type="ECO:0000256" key="1">
    <source>
        <dbReference type="SAM" id="MobiDB-lite"/>
    </source>
</evidence>
<protein>
    <submittedName>
        <fullName evidence="3">Protein dimmed-like protein</fullName>
    </submittedName>
</protein>
<sequence>ETNDEQNGSKVSGDDSQSNHGSELTDSSSVCDEITSPAYKRTRNGQKTHSHTHNSGRRRKATLNARERNVRRLESNERERMRMHSLLERKLSKIETLTLAKNYIMALTNVVCEIRGENSPYKFAAFNEESTDLRQF</sequence>
<reference evidence="3 4" key="1">
    <citation type="journal article" date="2018" name="Gigascience">
        <title>Genomes of trombidid mites reveal novel predicted allergens and laterally-transferred genes associated with secondary metabolism.</title>
        <authorList>
            <person name="Dong X."/>
            <person name="Chaisiri K."/>
            <person name="Xia D."/>
            <person name="Armstrong S.D."/>
            <person name="Fang Y."/>
            <person name="Donnelly M.J."/>
            <person name="Kadowaki T."/>
            <person name="McGarry J.W."/>
            <person name="Darby A.C."/>
            <person name="Makepeace B.L."/>
        </authorList>
    </citation>
    <scope>NUCLEOTIDE SEQUENCE [LARGE SCALE GENOMIC DNA]</scope>
    <source>
        <strain evidence="3">UoL-UT</strain>
    </source>
</reference>
<feature type="domain" description="BHLH" evidence="2">
    <location>
        <begin position="58"/>
        <end position="107"/>
    </location>
</feature>
<dbReference type="SUPFAM" id="SSF47459">
    <property type="entry name" value="HLH, helix-loop-helix DNA-binding domain"/>
    <property type="match status" value="1"/>
</dbReference>
<dbReference type="Gene3D" id="4.10.280.10">
    <property type="entry name" value="Helix-loop-helix DNA-binding domain"/>
    <property type="match status" value="1"/>
</dbReference>
<dbReference type="GO" id="GO:0000981">
    <property type="term" value="F:DNA-binding transcription factor activity, RNA polymerase II-specific"/>
    <property type="evidence" value="ECO:0007669"/>
    <property type="project" value="TreeGrafter"/>
</dbReference>
<dbReference type="GO" id="GO:0046983">
    <property type="term" value="F:protein dimerization activity"/>
    <property type="evidence" value="ECO:0007669"/>
    <property type="project" value="InterPro"/>
</dbReference>
<dbReference type="OrthoDB" id="5969565at2759"/>
<organism evidence="3 4">
    <name type="scientific">Leptotrombidium deliense</name>
    <dbReference type="NCBI Taxonomy" id="299467"/>
    <lineage>
        <taxon>Eukaryota</taxon>
        <taxon>Metazoa</taxon>
        <taxon>Ecdysozoa</taxon>
        <taxon>Arthropoda</taxon>
        <taxon>Chelicerata</taxon>
        <taxon>Arachnida</taxon>
        <taxon>Acari</taxon>
        <taxon>Acariformes</taxon>
        <taxon>Trombidiformes</taxon>
        <taxon>Prostigmata</taxon>
        <taxon>Anystina</taxon>
        <taxon>Parasitengona</taxon>
        <taxon>Trombiculoidea</taxon>
        <taxon>Trombiculidae</taxon>
        <taxon>Leptotrombidium</taxon>
    </lineage>
</organism>
<comment type="caution">
    <text evidence="3">The sequence shown here is derived from an EMBL/GenBank/DDBJ whole genome shotgun (WGS) entry which is preliminary data.</text>
</comment>
<keyword evidence="4" id="KW-1185">Reference proteome</keyword>
<proteinExistence type="predicted"/>
<dbReference type="GO" id="GO:0061564">
    <property type="term" value="P:axon development"/>
    <property type="evidence" value="ECO:0007669"/>
    <property type="project" value="TreeGrafter"/>
</dbReference>
<evidence type="ECO:0000313" key="3">
    <source>
        <dbReference type="EMBL" id="RWS26968.1"/>
    </source>
</evidence>
<dbReference type="PANTHER" id="PTHR19290">
    <property type="entry name" value="BASIC HELIX-LOOP-HELIX PROTEIN NEUROGENIN-RELATED"/>
    <property type="match status" value="1"/>
</dbReference>
<name>A0A443SHG6_9ACAR</name>
<dbReference type="Proteomes" id="UP000288716">
    <property type="component" value="Unassembled WGS sequence"/>
</dbReference>
<dbReference type="STRING" id="299467.A0A443SHG6"/>